<dbReference type="SUPFAM" id="SSF52540">
    <property type="entry name" value="P-loop containing nucleoside triphosphate hydrolases"/>
    <property type="match status" value="1"/>
</dbReference>
<name>R5ZZB8_9FIRM</name>
<evidence type="ECO:0000259" key="1">
    <source>
        <dbReference type="Pfam" id="PF09820"/>
    </source>
</evidence>
<protein>
    <recommendedName>
        <fullName evidence="1">AAA-ATPase-like domain-containing protein</fullName>
    </recommendedName>
</protein>
<dbReference type="InterPro" id="IPR018631">
    <property type="entry name" value="AAA-ATPase-like_dom"/>
</dbReference>
<dbReference type="AlphaFoldDB" id="R5ZZB8"/>
<dbReference type="PANTHER" id="PTHR34825">
    <property type="entry name" value="CONSERVED PROTEIN, WITH A WEAK D-GALACTARATE DEHYDRATASE/ALTRONATE HYDROLASE DOMAIN"/>
    <property type="match status" value="1"/>
</dbReference>
<evidence type="ECO:0000313" key="2">
    <source>
        <dbReference type="EMBL" id="CDA41784.1"/>
    </source>
</evidence>
<dbReference type="Pfam" id="PF08011">
    <property type="entry name" value="PDDEXK_9"/>
    <property type="match status" value="1"/>
</dbReference>
<dbReference type="PANTHER" id="PTHR34825:SF1">
    <property type="entry name" value="AAA-ATPASE-LIKE DOMAIN-CONTAINING PROTEIN"/>
    <property type="match status" value="1"/>
</dbReference>
<dbReference type="Proteomes" id="UP000018175">
    <property type="component" value="Unassembled WGS sequence"/>
</dbReference>
<dbReference type="Pfam" id="PF09820">
    <property type="entry name" value="AAA-ATPase_like"/>
    <property type="match status" value="1"/>
</dbReference>
<dbReference type="EMBL" id="CBBU010000164">
    <property type="protein sequence ID" value="CDA41784.1"/>
    <property type="molecule type" value="Genomic_DNA"/>
</dbReference>
<feature type="domain" description="AAA-ATPase-like" evidence="1">
    <location>
        <begin position="19"/>
        <end position="208"/>
    </location>
</feature>
<accession>R5ZZB8</accession>
<comment type="caution">
    <text evidence="2">The sequence shown here is derived from an EMBL/GenBank/DDBJ whole genome shotgun (WGS) entry which is preliminary data.</text>
</comment>
<dbReference type="InterPro" id="IPR027417">
    <property type="entry name" value="P-loop_NTPase"/>
</dbReference>
<dbReference type="InterPro" id="IPR012547">
    <property type="entry name" value="PDDEXK_9"/>
</dbReference>
<proteinExistence type="predicted"/>
<sequence length="529" mass="60439">MGMFVNPDNSAFQAALNARIYIDKSGLINYTNSVLASSDAFICNSRPRRFGKSITANMLTAYYSKGCNSEKMFSGLEVSKSPDFKKHLNKYDVIHLDIQWCLEPAGKAENLISYISEKTISELKECYPGVLKSDIVSLPEALAIINAETGNKFIVIIDEWDVLIRDEAANKNVQEDYINFLRGMFKGTEPTKYIQLAYLTGILPMKKEKTQSALNNFDEFTMLSPSNLAQYVGFTEDEVRGLAREYNQDFDKVKMWYDGYLLRDYQVYNPRAVVSVMLKGEFKSYWSETASYEAIVPLINMNYDGLKTAIIAMISGAEVKVNTGTFKNDTLNIKSKDDVLTYMIHLGYLAYDQTNSMAFVPNEEIRQELTAAVESRKWNEMLGFWQNSEKLLNATLDKNENAVAEQIEKIHNEYVSVIQYNNENSLSSVLAIAYLSAMQYYFKPIRELPTGRGFADFVFLPKPEYKMDYPAIVVELKWNQNADTAMKQIIDKKYPATIEGYTGDILLVAINYDKDNKEHQCLIQEYEIR</sequence>
<gene>
    <name evidence="2" type="ORF">BN765_00738</name>
</gene>
<organism evidence="2">
    <name type="scientific">Lachnospira eligens CAG:72</name>
    <dbReference type="NCBI Taxonomy" id="1263077"/>
    <lineage>
        <taxon>Bacteria</taxon>
        <taxon>Bacillati</taxon>
        <taxon>Bacillota</taxon>
        <taxon>Clostridia</taxon>
        <taxon>Lachnospirales</taxon>
        <taxon>Lachnospiraceae</taxon>
        <taxon>Lachnospira</taxon>
    </lineage>
</organism>
<reference evidence="2" key="1">
    <citation type="submission" date="2012-11" db="EMBL/GenBank/DDBJ databases">
        <title>Dependencies among metagenomic species, viruses, plasmids and units of genetic variation.</title>
        <authorList>
            <person name="Nielsen H.B."/>
            <person name="Almeida M."/>
            <person name="Juncker A.S."/>
            <person name="Rasmussen S."/>
            <person name="Li J."/>
            <person name="Sunagawa S."/>
            <person name="Plichta D."/>
            <person name="Gautier L."/>
            <person name="Le Chatelier E."/>
            <person name="Peletier E."/>
            <person name="Bonde I."/>
            <person name="Nielsen T."/>
            <person name="Manichanh C."/>
            <person name="Arumugam M."/>
            <person name="Batto J."/>
            <person name="Santos M.B.Q.D."/>
            <person name="Blom N."/>
            <person name="Borruel N."/>
            <person name="Burgdorf K.S."/>
            <person name="Boumezbeur F."/>
            <person name="Casellas F."/>
            <person name="Dore J."/>
            <person name="Guarner F."/>
            <person name="Hansen T."/>
            <person name="Hildebrand F."/>
            <person name="Kaas R.S."/>
            <person name="Kennedy S."/>
            <person name="Kristiansen K."/>
            <person name="Kultima J.R."/>
            <person name="Leonard P."/>
            <person name="Levenez F."/>
            <person name="Lund O."/>
            <person name="Moumen B."/>
            <person name="Le Paslier D."/>
            <person name="Pons N."/>
            <person name="Pedersen O."/>
            <person name="Prifti E."/>
            <person name="Qin J."/>
            <person name="Raes J."/>
            <person name="Tap J."/>
            <person name="Tims S."/>
            <person name="Ussery D.W."/>
            <person name="Yamada T."/>
            <person name="MetaHit consortium"/>
            <person name="Renault P."/>
            <person name="Sicheritz-Ponten T."/>
            <person name="Bork P."/>
            <person name="Wang J."/>
            <person name="Brunak S."/>
            <person name="Ehrlich S.D."/>
        </authorList>
    </citation>
    <scope>NUCLEOTIDE SEQUENCE [LARGE SCALE GENOMIC DNA]</scope>
</reference>